<proteinExistence type="predicted"/>
<dbReference type="CDD" id="cd03801">
    <property type="entry name" value="GT4_PimA-like"/>
    <property type="match status" value="1"/>
</dbReference>
<reference evidence="1 2" key="1">
    <citation type="journal article" date="2020" name="ISME J.">
        <title>Comparative genomics reveals insights into cyanobacterial evolution and habitat adaptation.</title>
        <authorList>
            <person name="Chen M.Y."/>
            <person name="Teng W.K."/>
            <person name="Zhao L."/>
            <person name="Hu C.X."/>
            <person name="Zhou Y.K."/>
            <person name="Han B.P."/>
            <person name="Song L.R."/>
            <person name="Shu W.S."/>
        </authorList>
    </citation>
    <scope>NUCLEOTIDE SEQUENCE [LARGE SCALE GENOMIC DNA]</scope>
    <source>
        <strain evidence="1 2">FACHB-1370</strain>
    </source>
</reference>
<evidence type="ECO:0000313" key="2">
    <source>
        <dbReference type="Proteomes" id="UP000641954"/>
    </source>
</evidence>
<name>A0ABR8EAI7_9CYAN</name>
<dbReference type="SUPFAM" id="SSF53756">
    <property type="entry name" value="UDP-Glycosyltransferase/glycogen phosphorylase"/>
    <property type="match status" value="1"/>
</dbReference>
<dbReference type="Proteomes" id="UP000641954">
    <property type="component" value="Unassembled WGS sequence"/>
</dbReference>
<dbReference type="EMBL" id="JACJSK010000003">
    <property type="protein sequence ID" value="MBD2542730.1"/>
    <property type="molecule type" value="Genomic_DNA"/>
</dbReference>
<sequence length="374" mass="42850">MNKRVVLLTNFIPPYRLPLYQAIGDRVPEFQVLISTPMEPNRSWQPNWDGLNVTVQKNLTLQRKWRHPHGFSEDLYVHIPYDTLWLLHQKQPDIIISGEMGFRTLQAAIYHKFNPKSRLILWATVSEYSEQGRGKLREILRRWLVPQADAVLVNGQSGARYVRQFGIKDEQIFPAPYTTDITPFLSVPLAKDADQAYRLLYVGQLVERKGIEPFLSALTRWCQAHLDRKIEFWLVGDGPLRNTLEGLSMPNNLSLRFLGNVAYDQLADIYYSCGIFVFPTLADEWGLVTNEAMAAGLPVLGSLYSQSVEELVTEGETGWTFRPDRREMEAAIERVLTTPLDVLEQMRSAGRDRIRNLTPQFVADGILKAINYVS</sequence>
<protein>
    <submittedName>
        <fullName evidence="1">Glycosyltransferase family 4 protein</fullName>
    </submittedName>
</protein>
<dbReference type="InterPro" id="IPR050194">
    <property type="entry name" value="Glycosyltransferase_grp1"/>
</dbReference>
<dbReference type="PANTHER" id="PTHR45947:SF3">
    <property type="entry name" value="SULFOQUINOVOSYL TRANSFERASE SQD2"/>
    <property type="match status" value="1"/>
</dbReference>
<accession>A0ABR8EAI7</accession>
<comment type="caution">
    <text evidence="1">The sequence shown here is derived from an EMBL/GenBank/DDBJ whole genome shotgun (WGS) entry which is preliminary data.</text>
</comment>
<organism evidence="1 2">
    <name type="scientific">Planktothricoides raciborskii FACHB-1370</name>
    <dbReference type="NCBI Taxonomy" id="2949576"/>
    <lineage>
        <taxon>Bacteria</taxon>
        <taxon>Bacillati</taxon>
        <taxon>Cyanobacteriota</taxon>
        <taxon>Cyanophyceae</taxon>
        <taxon>Oscillatoriophycideae</taxon>
        <taxon>Oscillatoriales</taxon>
        <taxon>Oscillatoriaceae</taxon>
        <taxon>Planktothricoides</taxon>
    </lineage>
</organism>
<keyword evidence="2" id="KW-1185">Reference proteome</keyword>
<dbReference type="Gene3D" id="3.40.50.2000">
    <property type="entry name" value="Glycogen Phosphorylase B"/>
    <property type="match status" value="2"/>
</dbReference>
<evidence type="ECO:0000313" key="1">
    <source>
        <dbReference type="EMBL" id="MBD2542730.1"/>
    </source>
</evidence>
<dbReference type="PANTHER" id="PTHR45947">
    <property type="entry name" value="SULFOQUINOVOSYL TRANSFERASE SQD2"/>
    <property type="match status" value="1"/>
</dbReference>
<dbReference type="Pfam" id="PF13692">
    <property type="entry name" value="Glyco_trans_1_4"/>
    <property type="match status" value="1"/>
</dbReference>
<dbReference type="RefSeq" id="WP_054464749.1">
    <property type="nucleotide sequence ID" value="NZ_JACJSK010000003.1"/>
</dbReference>
<gene>
    <name evidence="1" type="ORF">H6G72_02415</name>
</gene>